<gene>
    <name evidence="10" type="ordered locus">GAU_1712</name>
</gene>
<dbReference type="eggNOG" id="COG1253">
    <property type="taxonomic scope" value="Bacteria"/>
</dbReference>
<evidence type="ECO:0000256" key="2">
    <source>
        <dbReference type="ARBA" id="ARBA00006337"/>
    </source>
</evidence>
<keyword evidence="3" id="KW-0472">Membrane</keyword>
<evidence type="ECO:0000256" key="7">
    <source>
        <dbReference type="SAM" id="MobiDB-lite"/>
    </source>
</evidence>
<evidence type="ECO:0000256" key="4">
    <source>
        <dbReference type="ARBA" id="ARBA00022737"/>
    </source>
</evidence>
<keyword evidence="3" id="KW-1003">Cell membrane</keyword>
<evidence type="ECO:0000256" key="1">
    <source>
        <dbReference type="ARBA" id="ARBA00004651"/>
    </source>
</evidence>
<evidence type="ECO:0000259" key="9">
    <source>
        <dbReference type="PROSITE" id="PS51371"/>
    </source>
</evidence>
<dbReference type="HOGENOM" id="CLU_015237_4_2_0"/>
<reference evidence="11" key="1">
    <citation type="submission" date="2006-03" db="EMBL/GenBank/DDBJ databases">
        <title>Complete genome sequence of Gemmatimonas aurantiaca T-27 that represents a novel phylum Gemmatimonadetes.</title>
        <authorList>
            <person name="Takasaki K."/>
            <person name="Ichikawa N."/>
            <person name="Miura H."/>
            <person name="Matsushita S."/>
            <person name="Watanabe Y."/>
            <person name="Oguchi A."/>
            <person name="Ankai A."/>
            <person name="Yashiro I."/>
            <person name="Takahashi M."/>
            <person name="Terui Y."/>
            <person name="Fukui S."/>
            <person name="Yokoyama H."/>
            <person name="Tanikawa S."/>
            <person name="Hanada S."/>
            <person name="Kamagata Y."/>
            <person name="Fujita N."/>
        </authorList>
    </citation>
    <scope>NUCLEOTIDE SEQUENCE [LARGE SCALE GENOMIC DNA]</scope>
    <source>
        <strain evidence="11">T-27 / DSM 14586 / JCM 11422 / NBRC 100505</strain>
    </source>
</reference>
<feature type="chain" id="PRO_5002906726" evidence="8">
    <location>
        <begin position="20"/>
        <end position="432"/>
    </location>
</feature>
<feature type="region of interest" description="Disordered" evidence="7">
    <location>
        <begin position="37"/>
        <end position="56"/>
    </location>
</feature>
<evidence type="ECO:0000256" key="6">
    <source>
        <dbReference type="PROSITE-ProRule" id="PRU00703"/>
    </source>
</evidence>
<keyword evidence="5 6" id="KW-0129">CBS domain</keyword>
<organism evidence="10 11">
    <name type="scientific">Gemmatimonas aurantiaca (strain DSM 14586 / JCM 11422 / NBRC 100505 / T-27)</name>
    <dbReference type="NCBI Taxonomy" id="379066"/>
    <lineage>
        <taxon>Bacteria</taxon>
        <taxon>Pseudomonadati</taxon>
        <taxon>Gemmatimonadota</taxon>
        <taxon>Gemmatimonadia</taxon>
        <taxon>Gemmatimonadales</taxon>
        <taxon>Gemmatimonadaceae</taxon>
        <taxon>Gemmatimonas</taxon>
    </lineage>
</organism>
<dbReference type="Gene3D" id="3.30.465.10">
    <property type="match status" value="1"/>
</dbReference>
<dbReference type="PANTHER" id="PTHR22777">
    <property type="entry name" value="HEMOLYSIN-RELATED"/>
    <property type="match status" value="1"/>
</dbReference>
<dbReference type="Gene3D" id="3.10.580.10">
    <property type="entry name" value="CBS-domain"/>
    <property type="match status" value="1"/>
</dbReference>
<evidence type="ECO:0000313" key="11">
    <source>
        <dbReference type="Proteomes" id="UP000002209"/>
    </source>
</evidence>
<dbReference type="Pfam" id="PF03471">
    <property type="entry name" value="CorC_HlyC"/>
    <property type="match status" value="1"/>
</dbReference>
<accession>C1A944</accession>
<keyword evidence="11" id="KW-1185">Reference proteome</keyword>
<dbReference type="InterPro" id="IPR044751">
    <property type="entry name" value="Ion_transp-like_CBS"/>
</dbReference>
<feature type="signal peptide" evidence="8">
    <location>
        <begin position="1"/>
        <end position="19"/>
    </location>
</feature>
<sequence>MSIVAWGLAGAGAALAALAAIADGALLSDLPLPAHLSDRPDGTDAPSSTAPNGARSVAMRERTHRALAFARVIGHLAAGSGIAVALDLIEQPTLGTALSVVLLGLTTVLLAESIARVVGDGLGASGSMRLVSVGRIIEAVLRPVMLLGDWLDGLFAEIVPEVDATHERREEAAAQFRDVVTTEADVSRDERELLLGVFDFGETTAEEVMVPRVDITGVERETPWSEMLDRIRSAEHSRIPVYEGSIDEIVGILYVKDVLPAVLADEEPAEGWTSVMRSPVFIPTSKRIADLLREFRQARRHIAIVADEYGGTAGLVTIEDVLEELVGEIGDEYDDEERLVESEEGTRYWVSGRLTLDDLSKALSHDFTRDDVSTVGGLVLELLGRVPKAGESLTIGPFRAIVERVVRRKIERVFLERVPDTTDDALSASEAH</sequence>
<dbReference type="SMART" id="SM01091">
    <property type="entry name" value="CorC_HlyC"/>
    <property type="match status" value="1"/>
</dbReference>
<dbReference type="RefSeq" id="WP_012683201.1">
    <property type="nucleotide sequence ID" value="NC_012489.1"/>
</dbReference>
<dbReference type="SMART" id="SM00116">
    <property type="entry name" value="CBS"/>
    <property type="match status" value="2"/>
</dbReference>
<dbReference type="EMBL" id="AP009153">
    <property type="protein sequence ID" value="BAH38754.1"/>
    <property type="molecule type" value="Genomic_DNA"/>
</dbReference>
<dbReference type="SUPFAM" id="SSF56176">
    <property type="entry name" value="FAD-binding/transporter-associated domain-like"/>
    <property type="match status" value="1"/>
</dbReference>
<evidence type="ECO:0000256" key="3">
    <source>
        <dbReference type="ARBA" id="ARBA00022475"/>
    </source>
</evidence>
<dbReference type="KEGG" id="gau:GAU_1712"/>
<dbReference type="Pfam" id="PF00571">
    <property type="entry name" value="CBS"/>
    <property type="match status" value="2"/>
</dbReference>
<evidence type="ECO:0000256" key="8">
    <source>
        <dbReference type="SAM" id="SignalP"/>
    </source>
</evidence>
<dbReference type="OrthoDB" id="9798188at2"/>
<comment type="similarity">
    <text evidence="2">Belongs to the UPF0053 family.</text>
</comment>
<dbReference type="GO" id="GO:0005886">
    <property type="term" value="C:plasma membrane"/>
    <property type="evidence" value="ECO:0007669"/>
    <property type="project" value="UniProtKB-SubCell"/>
</dbReference>
<proteinExistence type="inferred from homology"/>
<dbReference type="InterPro" id="IPR046342">
    <property type="entry name" value="CBS_dom_sf"/>
</dbReference>
<dbReference type="InterPro" id="IPR000644">
    <property type="entry name" value="CBS_dom"/>
</dbReference>
<protein>
    <submittedName>
        <fullName evidence="10">Transporter</fullName>
    </submittedName>
</protein>
<dbReference type="InterPro" id="IPR036318">
    <property type="entry name" value="FAD-bd_PCMH-like_sf"/>
</dbReference>
<dbReference type="PROSITE" id="PS51371">
    <property type="entry name" value="CBS"/>
    <property type="match status" value="2"/>
</dbReference>
<keyword evidence="4" id="KW-0677">Repeat</keyword>
<evidence type="ECO:0000256" key="5">
    <source>
        <dbReference type="ARBA" id="ARBA00023122"/>
    </source>
</evidence>
<dbReference type="InterPro" id="IPR005170">
    <property type="entry name" value="Transptr-assoc_dom"/>
</dbReference>
<dbReference type="AlphaFoldDB" id="C1A944"/>
<keyword evidence="8" id="KW-0732">Signal</keyword>
<feature type="domain" description="CBS" evidence="9">
    <location>
        <begin position="209"/>
        <end position="270"/>
    </location>
</feature>
<name>C1A944_GEMAT</name>
<dbReference type="Proteomes" id="UP000002209">
    <property type="component" value="Chromosome"/>
</dbReference>
<dbReference type="GO" id="GO:0050660">
    <property type="term" value="F:flavin adenine dinucleotide binding"/>
    <property type="evidence" value="ECO:0007669"/>
    <property type="project" value="InterPro"/>
</dbReference>
<dbReference type="InterPro" id="IPR016169">
    <property type="entry name" value="FAD-bd_PCMH_sub2"/>
</dbReference>
<dbReference type="CDD" id="cd04590">
    <property type="entry name" value="CBS_pair_CorC_HlyC_assoc"/>
    <property type="match status" value="1"/>
</dbReference>
<evidence type="ECO:0000313" key="10">
    <source>
        <dbReference type="EMBL" id="BAH38754.1"/>
    </source>
</evidence>
<dbReference type="SUPFAM" id="SSF54631">
    <property type="entry name" value="CBS-domain pair"/>
    <property type="match status" value="1"/>
</dbReference>
<comment type="subcellular location">
    <subcellularLocation>
        <location evidence="1">Cell membrane</location>
        <topology evidence="1">Multi-pass membrane protein</topology>
    </subcellularLocation>
</comment>
<dbReference type="FunFam" id="3.10.580.10:FF:000002">
    <property type="entry name" value="Magnesium/cobalt efflux protein CorC"/>
    <property type="match status" value="1"/>
</dbReference>
<dbReference type="PANTHER" id="PTHR22777:SF32">
    <property type="entry name" value="UPF0053 INNER MEMBRANE PROTEIN YFJD"/>
    <property type="match status" value="1"/>
</dbReference>
<dbReference type="STRING" id="379066.GAU_1712"/>
<feature type="domain" description="CBS" evidence="9">
    <location>
        <begin position="275"/>
        <end position="332"/>
    </location>
</feature>